<name>A0A1V6LYL0_9BACT</name>
<dbReference type="InterPro" id="IPR050496">
    <property type="entry name" value="SNF2_RAD54_helicase_repair"/>
</dbReference>
<feature type="domain" description="Helicase ATP-binding" evidence="3">
    <location>
        <begin position="35"/>
        <end position="353"/>
    </location>
</feature>
<dbReference type="AlphaFoldDB" id="A0A1V6LYL0"/>
<evidence type="ECO:0000259" key="3">
    <source>
        <dbReference type="PROSITE" id="PS51192"/>
    </source>
</evidence>
<protein>
    <recommendedName>
        <fullName evidence="7">Helicase</fullName>
    </recommendedName>
</protein>
<accession>A0A1V6LYL0</accession>
<sequence>MSYIYPYNDAINLFVKGRISENDAERQKRTAKKILRQLENQPGLILADEVGMGKTFVALAVALSVATSDKVKRPVVIMVPSTLKEKWSRDFEVFREKCLPEALSSSIHYGRAETGVAFLKLLDDEEENRKSIVFLTHGAMSRGLTDDSGVWIKLALIQRALYRRWDTDRLKKALYRVLGRLLRVTKFDRPGEIFWKKLLDSDTGKWLRILNRFGIGEKDDPVPKGVMDALREINVQSLYTEIQKIPQRESKNLGERIRETRGVLNKEIREVWVKCLASLHVQLPLLILDEAHHLKNPDTKLASLFQSKEAEEDAEELKGPLNGMFERMIFLTATPFQLGHYELCSVLERFQGISWENSTAPAGGLARFQTELADLKTNLDQAQRTAVRLDHDWERLNEDDLVMNGQKLTSVHEWWPIVRTKQVGLTPASSLVIKSYEQTKQQMKNAETLLKKWVIRHIRPKSVPFNGDLIERRKCFAGKSMISENDECLTEGLKITGTSLLPFLLSARLVALNPETRPFFSEGLASSYEAFRNTRKHRQNIRPTDSDDDDGAFFNPEDDPTVEWYLHQLDKSLPPNDSSYYVQHPKVKATVDKVIDLWLQGEKVLVFCHYVATGKVLRQYISEAMRNKIRELGAIKIGCEPGEIMERLETIGTRFFDQDSRLRLATNKKVVSMIQTYHVLQTYEREILDIVRRYLRTPTFLVRYFPLEKTKLDELDYEAIFHVKDNSGFSLQELLTHFFDFLQNHCGEAERRSFVDALLSIQTGSFMSVDIAKAYTEDELQGEKSERLLPNVRLINGTTKQETRQKIMLTFNTPFYPDVLVTSSVMAEGVDLHLNCRYVIHHDLCWNPSTLEQRTGRVDRIGAKVEKCGKPIHVYLPFISETQDEKMYRVVMDRERWFKVVMGEKYKLDAKTTEKLASRIPFPEEAAEELMFNLSVREASSD</sequence>
<keyword evidence="1" id="KW-0378">Hydrolase</keyword>
<proteinExistence type="predicted"/>
<comment type="caution">
    <text evidence="5">The sequence shown here is derived from an EMBL/GenBank/DDBJ whole genome shotgun (WGS) entry which is preliminary data.</text>
</comment>
<dbReference type="Gene3D" id="3.40.50.300">
    <property type="entry name" value="P-loop containing nucleotide triphosphate hydrolases"/>
    <property type="match status" value="1"/>
</dbReference>
<dbReference type="EMBL" id="MJUW02000101">
    <property type="protein sequence ID" value="OQD45209.1"/>
    <property type="molecule type" value="Genomic_DNA"/>
</dbReference>
<dbReference type="Proteomes" id="UP000242219">
    <property type="component" value="Unassembled WGS sequence"/>
</dbReference>
<dbReference type="SMART" id="SM00487">
    <property type="entry name" value="DEXDc"/>
    <property type="match status" value="1"/>
</dbReference>
<dbReference type="GO" id="GO:0016787">
    <property type="term" value="F:hydrolase activity"/>
    <property type="evidence" value="ECO:0007669"/>
    <property type="project" value="UniProtKB-KW"/>
</dbReference>
<keyword evidence="2" id="KW-0175">Coiled coil</keyword>
<feature type="coiled-coil region" evidence="2">
    <location>
        <begin position="365"/>
        <end position="399"/>
    </location>
</feature>
<dbReference type="CDD" id="cd18793">
    <property type="entry name" value="SF2_C_SNF"/>
    <property type="match status" value="1"/>
</dbReference>
<dbReference type="Pfam" id="PF00271">
    <property type="entry name" value="Helicase_C"/>
    <property type="match status" value="1"/>
</dbReference>
<dbReference type="PANTHER" id="PTHR45629">
    <property type="entry name" value="SNF2/RAD54 FAMILY MEMBER"/>
    <property type="match status" value="1"/>
</dbReference>
<dbReference type="PROSITE" id="PS51192">
    <property type="entry name" value="HELICASE_ATP_BIND_1"/>
    <property type="match status" value="1"/>
</dbReference>
<dbReference type="GO" id="GO:0005524">
    <property type="term" value="F:ATP binding"/>
    <property type="evidence" value="ECO:0007669"/>
    <property type="project" value="InterPro"/>
</dbReference>
<feature type="domain" description="Helicase C-terminal" evidence="4">
    <location>
        <begin position="734"/>
        <end position="914"/>
    </location>
</feature>
<dbReference type="PANTHER" id="PTHR45629:SF7">
    <property type="entry name" value="DNA EXCISION REPAIR PROTEIN ERCC-6-RELATED"/>
    <property type="match status" value="1"/>
</dbReference>
<dbReference type="Gene3D" id="3.40.50.10810">
    <property type="entry name" value="Tandem AAA-ATPase domain"/>
    <property type="match status" value="2"/>
</dbReference>
<keyword evidence="6" id="KW-1185">Reference proteome</keyword>
<dbReference type="InterPro" id="IPR038718">
    <property type="entry name" value="SNF2-like_sf"/>
</dbReference>
<dbReference type="InterPro" id="IPR049730">
    <property type="entry name" value="SNF2/RAD54-like_C"/>
</dbReference>
<evidence type="ECO:0008006" key="7">
    <source>
        <dbReference type="Google" id="ProtNLM"/>
    </source>
</evidence>
<dbReference type="Pfam" id="PF00176">
    <property type="entry name" value="SNF2-rel_dom"/>
    <property type="match status" value="1"/>
</dbReference>
<evidence type="ECO:0000259" key="4">
    <source>
        <dbReference type="PROSITE" id="PS51194"/>
    </source>
</evidence>
<evidence type="ECO:0000313" key="6">
    <source>
        <dbReference type="Proteomes" id="UP000242219"/>
    </source>
</evidence>
<evidence type="ECO:0000313" key="5">
    <source>
        <dbReference type="EMBL" id="OQD45209.1"/>
    </source>
</evidence>
<evidence type="ECO:0000256" key="1">
    <source>
        <dbReference type="ARBA" id="ARBA00022801"/>
    </source>
</evidence>
<dbReference type="InterPro" id="IPR001650">
    <property type="entry name" value="Helicase_C-like"/>
</dbReference>
<dbReference type="PROSITE" id="PS51194">
    <property type="entry name" value="HELICASE_CTER"/>
    <property type="match status" value="1"/>
</dbReference>
<gene>
    <name evidence="5" type="ORF">BIY37_09880</name>
</gene>
<dbReference type="SUPFAM" id="SSF52540">
    <property type="entry name" value="P-loop containing nucleoside triphosphate hydrolases"/>
    <property type="match status" value="2"/>
</dbReference>
<reference evidence="5 6" key="1">
    <citation type="journal article" date="2016" name="Genome Announc.">
        <title>Draft Genome Sequence of the Anaerobic Ammonium-Oxidizing Bacterium 'Candidatus Brocadia sp. 40'.</title>
        <authorList>
            <person name="Ali M."/>
            <person name="Haroon M.F."/>
            <person name="Narita Y."/>
            <person name="Zhang L."/>
            <person name="Rangel Shaw D."/>
            <person name="Okabe S."/>
            <person name="Saikaly P.E."/>
        </authorList>
    </citation>
    <scope>NUCLEOTIDE SEQUENCE [LARGE SCALE GENOMIC DNA]</scope>
    <source>
        <strain evidence="5 6">40</strain>
    </source>
</reference>
<organism evidence="5 6">
    <name type="scientific">Candidatus Brocadia sapporoensis</name>
    <dbReference type="NCBI Taxonomy" id="392547"/>
    <lineage>
        <taxon>Bacteria</taxon>
        <taxon>Pseudomonadati</taxon>
        <taxon>Planctomycetota</taxon>
        <taxon>Candidatus Brocadiia</taxon>
        <taxon>Candidatus Brocadiales</taxon>
        <taxon>Candidatus Brocadiaceae</taxon>
        <taxon>Candidatus Brocadia</taxon>
    </lineage>
</organism>
<dbReference type="InterPro" id="IPR014001">
    <property type="entry name" value="Helicase_ATP-bd"/>
</dbReference>
<dbReference type="RefSeq" id="WP_070067655.1">
    <property type="nucleotide sequence ID" value="NZ_MJUW02000101.1"/>
</dbReference>
<dbReference type="InterPro" id="IPR027417">
    <property type="entry name" value="P-loop_NTPase"/>
</dbReference>
<dbReference type="SMART" id="SM00490">
    <property type="entry name" value="HELICc"/>
    <property type="match status" value="1"/>
</dbReference>
<dbReference type="InterPro" id="IPR000330">
    <property type="entry name" value="SNF2_N"/>
</dbReference>
<evidence type="ECO:0000256" key="2">
    <source>
        <dbReference type="SAM" id="Coils"/>
    </source>
</evidence>